<dbReference type="SUPFAM" id="SSF51735">
    <property type="entry name" value="NAD(P)-binding Rossmann-fold domains"/>
    <property type="match status" value="1"/>
</dbReference>
<evidence type="ECO:0000313" key="2">
    <source>
        <dbReference type="Proteomes" id="UP001217325"/>
    </source>
</evidence>
<dbReference type="EMBL" id="JARDXE010000005">
    <property type="protein sequence ID" value="MDE8645239.1"/>
    <property type="molecule type" value="Genomic_DNA"/>
</dbReference>
<sequence>MSDSEIAPNRGVVLVTDIGFEHGARTAAEFLDAGWSVAVTARTVTELVRVMAGKPARRFFAIVADPTDRWQADRILDRVTTRFGVINRVIDPAGAVTSVWLQRGSLEAVA</sequence>
<accession>A0AAW6LEX4</accession>
<dbReference type="Gene3D" id="3.40.50.720">
    <property type="entry name" value="NAD(P)-binding Rossmann-like Domain"/>
    <property type="match status" value="1"/>
</dbReference>
<dbReference type="AlphaFoldDB" id="A0AAW6LEX4"/>
<gene>
    <name evidence="1" type="ORF">PXH69_09770</name>
</gene>
<comment type="caution">
    <text evidence="1">The sequence shown here is derived from an EMBL/GenBank/DDBJ whole genome shotgun (WGS) entry which is preliminary data.</text>
</comment>
<proteinExistence type="predicted"/>
<name>A0AAW6LEX4_RHOSG</name>
<dbReference type="RefSeq" id="WP_275231706.1">
    <property type="nucleotide sequence ID" value="NZ_JARDXE010000005.1"/>
</dbReference>
<protein>
    <submittedName>
        <fullName evidence="1">Short-chain dehydrogenase</fullName>
    </submittedName>
</protein>
<dbReference type="InterPro" id="IPR036291">
    <property type="entry name" value="NAD(P)-bd_dom_sf"/>
</dbReference>
<dbReference type="Proteomes" id="UP001217325">
    <property type="component" value="Unassembled WGS sequence"/>
</dbReference>
<reference evidence="1" key="1">
    <citation type="submission" date="2023-02" db="EMBL/GenBank/DDBJ databases">
        <title>A novel hydrolase synthesized by Rhodococcus erythropolis HQ is responsible for the detoxification of Zearalenone.</title>
        <authorList>
            <person name="Hu J."/>
            <person name="Xu J."/>
        </authorList>
    </citation>
    <scope>NUCLEOTIDE SEQUENCE</scope>
    <source>
        <strain evidence="1">HQ</strain>
    </source>
</reference>
<evidence type="ECO:0000313" key="1">
    <source>
        <dbReference type="EMBL" id="MDE8645239.1"/>
    </source>
</evidence>
<organism evidence="1 2">
    <name type="scientific">Rhodococcus qingshengii</name>
    <dbReference type="NCBI Taxonomy" id="334542"/>
    <lineage>
        <taxon>Bacteria</taxon>
        <taxon>Bacillati</taxon>
        <taxon>Actinomycetota</taxon>
        <taxon>Actinomycetes</taxon>
        <taxon>Mycobacteriales</taxon>
        <taxon>Nocardiaceae</taxon>
        <taxon>Rhodococcus</taxon>
        <taxon>Rhodococcus erythropolis group</taxon>
    </lineage>
</organism>